<proteinExistence type="predicted"/>
<keyword evidence="4" id="KW-0067">ATP-binding</keyword>
<dbReference type="InterPro" id="IPR007371">
    <property type="entry name" value="TPK_catalytic"/>
</dbReference>
<evidence type="ECO:0000313" key="6">
    <source>
        <dbReference type="EMBL" id="KAL0133305.1"/>
    </source>
</evidence>
<dbReference type="InterPro" id="IPR036759">
    <property type="entry name" value="TPK_catalytic_sf"/>
</dbReference>
<dbReference type="NCBIfam" id="TIGR01378">
    <property type="entry name" value="thi_PPkinase"/>
    <property type="match status" value="1"/>
</dbReference>
<evidence type="ECO:0000256" key="3">
    <source>
        <dbReference type="ARBA" id="ARBA00022777"/>
    </source>
</evidence>
<evidence type="ECO:0000259" key="5">
    <source>
        <dbReference type="SMART" id="SM00983"/>
    </source>
</evidence>
<dbReference type="EMBL" id="JADYXP020000001">
    <property type="protein sequence ID" value="KAL0133305.1"/>
    <property type="molecule type" value="Genomic_DNA"/>
</dbReference>
<dbReference type="Proteomes" id="UP001430953">
    <property type="component" value="Unassembled WGS sequence"/>
</dbReference>
<dbReference type="GO" id="GO:0009229">
    <property type="term" value="P:thiamine diphosphate biosynthetic process"/>
    <property type="evidence" value="ECO:0007669"/>
    <property type="project" value="InterPro"/>
</dbReference>
<dbReference type="InterPro" id="IPR006282">
    <property type="entry name" value="Thi_PPkinase"/>
</dbReference>
<accession>A0AAW2H161</accession>
<organism evidence="6 7">
    <name type="scientific">Cardiocondyla obscurior</name>
    <dbReference type="NCBI Taxonomy" id="286306"/>
    <lineage>
        <taxon>Eukaryota</taxon>
        <taxon>Metazoa</taxon>
        <taxon>Ecdysozoa</taxon>
        <taxon>Arthropoda</taxon>
        <taxon>Hexapoda</taxon>
        <taxon>Insecta</taxon>
        <taxon>Pterygota</taxon>
        <taxon>Neoptera</taxon>
        <taxon>Endopterygota</taxon>
        <taxon>Hymenoptera</taxon>
        <taxon>Apocrita</taxon>
        <taxon>Aculeata</taxon>
        <taxon>Formicoidea</taxon>
        <taxon>Formicidae</taxon>
        <taxon>Myrmicinae</taxon>
        <taxon>Cardiocondyla</taxon>
    </lineage>
</organism>
<protein>
    <recommendedName>
        <fullName evidence="5">Thiamin pyrophosphokinase thiamin-binding domain-containing protein</fullName>
    </recommendedName>
</protein>
<evidence type="ECO:0000256" key="2">
    <source>
        <dbReference type="ARBA" id="ARBA00022741"/>
    </source>
</evidence>
<dbReference type="GO" id="GO:0006772">
    <property type="term" value="P:thiamine metabolic process"/>
    <property type="evidence" value="ECO:0007669"/>
    <property type="project" value="InterPro"/>
</dbReference>
<dbReference type="SUPFAM" id="SSF63999">
    <property type="entry name" value="Thiamin pyrophosphokinase, catalytic domain"/>
    <property type="match status" value="1"/>
</dbReference>
<sequence>MQASLSNDDLKIREDKTIRMMKHAAVDRTTQQQLASSRRESWSPLDVFHGNARCEYAVIVLNRPICCKLNVLLQFWQNARITITVDGGTERWLKYLEKQGIDPLNGKHKQYIPNLITGDMDSCSLPLIEKLKSLGSTVVKTPDQNYTDYTKALLETVRWAKARNINLGEIYVLTETSGRFDHIIGNVNTLYIGNKLVGDIRVIQVASNSLTWILKPGTHRLHIPDVLVEHKSWCGLLPFGCSVNCISTTGLKWNLNSSTMQFGGLISTSNTYESSEVTVDTDTPIIWTMGIESLQDNINDEM</sequence>
<dbReference type="GO" id="GO:0030975">
    <property type="term" value="F:thiamine binding"/>
    <property type="evidence" value="ECO:0007669"/>
    <property type="project" value="InterPro"/>
</dbReference>
<dbReference type="Pfam" id="PF04265">
    <property type="entry name" value="TPK_B1_binding"/>
    <property type="match status" value="1"/>
</dbReference>
<dbReference type="GO" id="GO:0004788">
    <property type="term" value="F:thiamine diphosphokinase activity"/>
    <property type="evidence" value="ECO:0007669"/>
    <property type="project" value="InterPro"/>
</dbReference>
<dbReference type="CDD" id="cd07995">
    <property type="entry name" value="TPK"/>
    <property type="match status" value="1"/>
</dbReference>
<dbReference type="SUPFAM" id="SSF63862">
    <property type="entry name" value="Thiamin pyrophosphokinase, substrate-binding domain"/>
    <property type="match status" value="1"/>
</dbReference>
<dbReference type="PANTHER" id="PTHR13622:SF8">
    <property type="entry name" value="THIAMIN PYROPHOSPHOKINASE 1"/>
    <property type="match status" value="1"/>
</dbReference>
<dbReference type="SMART" id="SM00983">
    <property type="entry name" value="TPK_B1_binding"/>
    <property type="match status" value="1"/>
</dbReference>
<keyword evidence="3" id="KW-0418">Kinase</keyword>
<name>A0AAW2H161_9HYME</name>
<dbReference type="FunFam" id="2.60.120.320:FF:000001">
    <property type="entry name" value="Thiamine pyrophosphokinase"/>
    <property type="match status" value="1"/>
</dbReference>
<keyword evidence="2" id="KW-0547">Nucleotide-binding</keyword>
<dbReference type="InterPro" id="IPR007373">
    <property type="entry name" value="Thiamin_PyroPKinase_B1-bd"/>
</dbReference>
<feature type="domain" description="Thiamin pyrophosphokinase thiamin-binding" evidence="5">
    <location>
        <begin position="217"/>
        <end position="285"/>
    </location>
</feature>
<keyword evidence="1" id="KW-0808">Transferase</keyword>
<evidence type="ECO:0000313" key="7">
    <source>
        <dbReference type="Proteomes" id="UP001430953"/>
    </source>
</evidence>
<dbReference type="Gene3D" id="3.40.50.10240">
    <property type="entry name" value="Thiamin pyrophosphokinase, catalytic domain"/>
    <property type="match status" value="1"/>
</dbReference>
<gene>
    <name evidence="6" type="ORF">PUN28_000807</name>
</gene>
<dbReference type="AlphaFoldDB" id="A0AAW2H161"/>
<evidence type="ECO:0000256" key="1">
    <source>
        <dbReference type="ARBA" id="ARBA00022679"/>
    </source>
</evidence>
<keyword evidence="7" id="KW-1185">Reference proteome</keyword>
<reference evidence="6 7" key="1">
    <citation type="submission" date="2023-03" db="EMBL/GenBank/DDBJ databases">
        <title>High recombination rates correlate with genetic variation in Cardiocondyla obscurior ants.</title>
        <authorList>
            <person name="Errbii M."/>
        </authorList>
    </citation>
    <scope>NUCLEOTIDE SEQUENCE [LARGE SCALE GENOMIC DNA]</scope>
    <source>
        <strain evidence="6">Alpha-2009</strain>
        <tissue evidence="6">Whole body</tissue>
    </source>
</reference>
<dbReference type="GO" id="GO:0005524">
    <property type="term" value="F:ATP binding"/>
    <property type="evidence" value="ECO:0007669"/>
    <property type="project" value="UniProtKB-KW"/>
</dbReference>
<dbReference type="InterPro" id="IPR036371">
    <property type="entry name" value="TPK_B1-bd_sf"/>
</dbReference>
<evidence type="ECO:0000256" key="4">
    <source>
        <dbReference type="ARBA" id="ARBA00022840"/>
    </source>
</evidence>
<comment type="caution">
    <text evidence="6">The sequence shown here is derived from an EMBL/GenBank/DDBJ whole genome shotgun (WGS) entry which is preliminary data.</text>
</comment>
<dbReference type="Pfam" id="PF04263">
    <property type="entry name" value="TPK_catalytic"/>
    <property type="match status" value="1"/>
</dbReference>
<dbReference type="Gene3D" id="2.60.120.320">
    <property type="entry name" value="Thiamin pyrophosphokinase, thiamin-binding domain"/>
    <property type="match status" value="1"/>
</dbReference>
<dbReference type="PANTHER" id="PTHR13622">
    <property type="entry name" value="THIAMIN PYROPHOSPHOKINASE"/>
    <property type="match status" value="1"/>
</dbReference>
<dbReference type="GO" id="GO:0016301">
    <property type="term" value="F:kinase activity"/>
    <property type="evidence" value="ECO:0007669"/>
    <property type="project" value="UniProtKB-KW"/>
</dbReference>